<gene>
    <name evidence="1" type="ORF">DZC73_14095</name>
</gene>
<dbReference type="AlphaFoldDB" id="A0A3N7HQD4"/>
<keyword evidence="2" id="KW-1185">Reference proteome</keyword>
<reference evidence="1 2" key="1">
    <citation type="submission" date="2018-08" db="EMBL/GenBank/DDBJ databases">
        <authorList>
            <person name="Khan S.A."/>
            <person name="Jeon C.O."/>
            <person name="Chun B.H."/>
            <person name="Jeong S.E."/>
        </authorList>
    </citation>
    <scope>NUCLEOTIDE SEQUENCE [LARGE SCALE GENOMIC DNA]</scope>
    <source>
        <strain evidence="1 2">S-16</strain>
    </source>
</reference>
<accession>A0A3N7HQD4</accession>
<name>A0A3N7HQD4_9BURK</name>
<organism evidence="1 2">
    <name type="scientific">Piscinibacter terrae</name>
    <dbReference type="NCBI Taxonomy" id="2496871"/>
    <lineage>
        <taxon>Bacteria</taxon>
        <taxon>Pseudomonadati</taxon>
        <taxon>Pseudomonadota</taxon>
        <taxon>Betaproteobacteria</taxon>
        <taxon>Burkholderiales</taxon>
        <taxon>Sphaerotilaceae</taxon>
        <taxon>Piscinibacter</taxon>
    </lineage>
</organism>
<proteinExistence type="predicted"/>
<evidence type="ECO:0000313" key="2">
    <source>
        <dbReference type="Proteomes" id="UP000267464"/>
    </source>
</evidence>
<comment type="caution">
    <text evidence="1">The sequence shown here is derived from an EMBL/GenBank/DDBJ whole genome shotgun (WGS) entry which is preliminary data.</text>
</comment>
<reference evidence="1 2" key="2">
    <citation type="submission" date="2018-12" db="EMBL/GenBank/DDBJ databases">
        <title>Rhizobacter gummiphilus sp. nov., a rubber-degrading bacterium isolated from the soil of a botanical garden in Japan.</title>
        <authorList>
            <person name="Shunsuke S.S."/>
        </authorList>
    </citation>
    <scope>NUCLEOTIDE SEQUENCE [LARGE SCALE GENOMIC DNA]</scope>
    <source>
        <strain evidence="1 2">S-16</strain>
    </source>
</reference>
<evidence type="ECO:0008006" key="3">
    <source>
        <dbReference type="Google" id="ProtNLM"/>
    </source>
</evidence>
<dbReference type="Proteomes" id="UP000267464">
    <property type="component" value="Unassembled WGS sequence"/>
</dbReference>
<evidence type="ECO:0000313" key="1">
    <source>
        <dbReference type="EMBL" id="RQP24420.1"/>
    </source>
</evidence>
<sequence length="116" mass="12590">MKRYLAVFTGSPAAMASWETLPESERQQRQAQGVAAWKKWAQDHAASIVEMGGPLSRTKLVSKAGISDIRNNLAAFTVVQAESQEAAARLFTNHPHFTLFPGEGVEVMEVLPIPAG</sequence>
<dbReference type="EMBL" id="QUSW01000003">
    <property type="protein sequence ID" value="RQP24420.1"/>
    <property type="molecule type" value="Genomic_DNA"/>
</dbReference>
<protein>
    <recommendedName>
        <fullName evidence="3">YCII-related domain-containing protein</fullName>
    </recommendedName>
</protein>
<dbReference type="OrthoDB" id="5294869at2"/>